<proteinExistence type="predicted"/>
<dbReference type="Proteomes" id="UP000549394">
    <property type="component" value="Unassembled WGS sequence"/>
</dbReference>
<reference evidence="2 3" key="1">
    <citation type="submission" date="2020-08" db="EMBL/GenBank/DDBJ databases">
        <authorList>
            <person name="Hejnol A."/>
        </authorList>
    </citation>
    <scope>NUCLEOTIDE SEQUENCE [LARGE SCALE GENOMIC DNA]</scope>
</reference>
<evidence type="ECO:0000313" key="3">
    <source>
        <dbReference type="Proteomes" id="UP000549394"/>
    </source>
</evidence>
<protein>
    <submittedName>
        <fullName evidence="2">DgyrCDS11432</fullName>
    </submittedName>
</protein>
<evidence type="ECO:0000256" key="1">
    <source>
        <dbReference type="SAM" id="MobiDB-lite"/>
    </source>
</evidence>
<dbReference type="EMBL" id="CAJFCJ010000019">
    <property type="protein sequence ID" value="CAD5123051.1"/>
    <property type="molecule type" value="Genomic_DNA"/>
</dbReference>
<keyword evidence="3" id="KW-1185">Reference proteome</keyword>
<evidence type="ECO:0000313" key="2">
    <source>
        <dbReference type="EMBL" id="CAD5123051.1"/>
    </source>
</evidence>
<gene>
    <name evidence="2" type="ORF">DGYR_LOCUS10777</name>
</gene>
<comment type="caution">
    <text evidence="2">The sequence shown here is derived from an EMBL/GenBank/DDBJ whole genome shotgun (WGS) entry which is preliminary data.</text>
</comment>
<name>A0A7I8W3H0_9ANNE</name>
<feature type="compositionally biased region" description="Polar residues" evidence="1">
    <location>
        <begin position="32"/>
        <end position="41"/>
    </location>
</feature>
<organism evidence="2 3">
    <name type="scientific">Dimorphilus gyrociliatus</name>
    <dbReference type="NCBI Taxonomy" id="2664684"/>
    <lineage>
        <taxon>Eukaryota</taxon>
        <taxon>Metazoa</taxon>
        <taxon>Spiralia</taxon>
        <taxon>Lophotrochozoa</taxon>
        <taxon>Annelida</taxon>
        <taxon>Polychaeta</taxon>
        <taxon>Polychaeta incertae sedis</taxon>
        <taxon>Dinophilidae</taxon>
        <taxon>Dimorphilus</taxon>
    </lineage>
</organism>
<sequence length="579" mass="67880">MSANNERDATELKKILHEQNGENENEKIIIDGTTTTENQLPKNRSNRRKERNKFRKYCIWRKISDYKDPVVLIPPIGWIKGRTCLPQNLNIYFRKQNNLIKPLTKDAIDESNTNYFLFRHDDDYHCWPNLNNSFVNQSWSLGNDYRLGIRLSDGCDFYDFSESRAYSIGRKLSTHLNYVQLMQSGKVCKSKLKRGIAKSLYKGIEESKRETIFHSPFSFGLKEAKRSSDIFTIASESLMNNLEDEKKLYALLDNFYFNFKGDFKPGFFPYAGSLSTDEFQFVNWCYMKAPLFFNQPSGKYAEKDIETIFKLFSKHKKLVVNYHQNNETKPFTLSKKIQIKDHRSFRSRYYSVVSVSDEDKSKEGYWSTFKTVDHEKYIFFWLGDNSMCLSDSNSFLAIRECGVKEAVLQHFAYRNRRLYLKNSMVCIPNYPFMRATIVNKEERGCSTEVFIKKNGNNVAIVNKYGFKLRASMPDVYILHASLSDSQFILAFNNLHSEKPHWQKLDYKNIHEMQQGRNYEVVCSDGNPRRTYENGRISEEIRINVPEKGTEYCFVTDKGAVAVNSDYGEFLEYDNSYEQI</sequence>
<feature type="region of interest" description="Disordered" evidence="1">
    <location>
        <begin position="23"/>
        <end position="49"/>
    </location>
</feature>
<accession>A0A7I8W3H0</accession>
<dbReference type="AlphaFoldDB" id="A0A7I8W3H0"/>